<dbReference type="EMBL" id="AP004730">
    <property type="protein sequence ID" value="BAD45812.1"/>
    <property type="molecule type" value="Genomic_DNA"/>
</dbReference>
<dbReference type="AlphaFoldDB" id="Q654F3"/>
<dbReference type="EMBL" id="AP003684">
    <property type="protein sequence ID" value="BAD61675.1"/>
    <property type="molecule type" value="Genomic_DNA"/>
</dbReference>
<gene>
    <name evidence="1" type="ORF">OSJNBa0009J19.6</name>
    <name evidence="2" type="ORF">P0485D10.25</name>
</gene>
<dbReference type="Proteomes" id="UP000000763">
    <property type="component" value="Chromosome 6"/>
</dbReference>
<reference evidence="3" key="3">
    <citation type="journal article" date="2005" name="Nature">
        <title>The map-based sequence of the rice genome.</title>
        <authorList>
            <consortium name="International rice genome sequencing project (IRGSP)"/>
            <person name="Matsumoto T."/>
            <person name="Wu J."/>
            <person name="Kanamori H."/>
            <person name="Katayose Y."/>
            <person name="Fujisawa M."/>
            <person name="Namiki N."/>
            <person name="Mizuno H."/>
            <person name="Yamamoto K."/>
            <person name="Antonio B.A."/>
            <person name="Baba T."/>
            <person name="Sakata K."/>
            <person name="Nagamura Y."/>
            <person name="Aoki H."/>
            <person name="Arikawa K."/>
            <person name="Arita K."/>
            <person name="Bito T."/>
            <person name="Chiden Y."/>
            <person name="Fujitsuka N."/>
            <person name="Fukunaka R."/>
            <person name="Hamada M."/>
            <person name="Harada C."/>
            <person name="Hayashi A."/>
            <person name="Hijishita S."/>
            <person name="Honda M."/>
            <person name="Hosokawa S."/>
            <person name="Ichikawa Y."/>
            <person name="Idonuma A."/>
            <person name="Iijima M."/>
            <person name="Ikeda M."/>
            <person name="Ikeno M."/>
            <person name="Ito K."/>
            <person name="Ito S."/>
            <person name="Ito T."/>
            <person name="Ito Y."/>
            <person name="Ito Y."/>
            <person name="Iwabuchi A."/>
            <person name="Kamiya K."/>
            <person name="Karasawa W."/>
            <person name="Kurita K."/>
            <person name="Katagiri S."/>
            <person name="Kikuta A."/>
            <person name="Kobayashi H."/>
            <person name="Kobayashi N."/>
            <person name="Machita K."/>
            <person name="Maehara T."/>
            <person name="Masukawa M."/>
            <person name="Mizubayashi T."/>
            <person name="Mukai Y."/>
            <person name="Nagasaki H."/>
            <person name="Nagata Y."/>
            <person name="Naito S."/>
            <person name="Nakashima M."/>
            <person name="Nakama Y."/>
            <person name="Nakamichi Y."/>
            <person name="Nakamura M."/>
            <person name="Meguro A."/>
            <person name="Negishi M."/>
            <person name="Ohta I."/>
            <person name="Ohta T."/>
            <person name="Okamoto M."/>
            <person name="Ono N."/>
            <person name="Saji S."/>
            <person name="Sakaguchi M."/>
            <person name="Sakai K."/>
            <person name="Shibata M."/>
            <person name="Shimokawa T."/>
            <person name="Song J."/>
            <person name="Takazaki Y."/>
            <person name="Terasawa K."/>
            <person name="Tsugane M."/>
            <person name="Tsuji K."/>
            <person name="Ueda S."/>
            <person name="Waki K."/>
            <person name="Yamagata H."/>
            <person name="Yamamoto M."/>
            <person name="Yamamoto S."/>
            <person name="Yamane H."/>
            <person name="Yoshiki S."/>
            <person name="Yoshihara R."/>
            <person name="Yukawa K."/>
            <person name="Zhong H."/>
            <person name="Yano M."/>
            <person name="Yuan Q."/>
            <person name="Ouyang S."/>
            <person name="Liu J."/>
            <person name="Jones K.M."/>
            <person name="Gansberger K."/>
            <person name="Moffat K."/>
            <person name="Hill J."/>
            <person name="Bera J."/>
            <person name="Fadrosh D."/>
            <person name="Jin S."/>
            <person name="Johri S."/>
            <person name="Kim M."/>
            <person name="Overton L."/>
            <person name="Reardon M."/>
            <person name="Tsitrin T."/>
            <person name="Vuong H."/>
            <person name="Weaver B."/>
            <person name="Ciecko A."/>
            <person name="Tallon L."/>
            <person name="Jackson J."/>
            <person name="Pai G."/>
            <person name="Aken S.V."/>
            <person name="Utterback T."/>
            <person name="Reidmuller S."/>
            <person name="Feldblyum T."/>
            <person name="Hsiao J."/>
            <person name="Zismann V."/>
            <person name="Iobst S."/>
            <person name="de Vazeille A.R."/>
            <person name="Buell C.R."/>
            <person name="Ying K."/>
            <person name="Li Y."/>
            <person name="Lu T."/>
            <person name="Huang Y."/>
            <person name="Zhao Q."/>
            <person name="Feng Q."/>
            <person name="Zhang L."/>
            <person name="Zhu J."/>
            <person name="Weng Q."/>
            <person name="Mu J."/>
            <person name="Lu Y."/>
            <person name="Fan D."/>
            <person name="Liu Y."/>
            <person name="Guan J."/>
            <person name="Zhang Y."/>
            <person name="Yu S."/>
            <person name="Liu X."/>
            <person name="Zhang Y."/>
            <person name="Hong G."/>
            <person name="Han B."/>
            <person name="Choisne N."/>
            <person name="Demange N."/>
            <person name="Orjeda G."/>
            <person name="Samain S."/>
            <person name="Cattolico L."/>
            <person name="Pelletier E."/>
            <person name="Couloux A."/>
            <person name="Segurens B."/>
            <person name="Wincker P."/>
            <person name="D'Hont A."/>
            <person name="Scarpelli C."/>
            <person name="Weissenbach J."/>
            <person name="Salanoubat M."/>
            <person name="Quetier F."/>
            <person name="Yu Y."/>
            <person name="Kim H.R."/>
            <person name="Rambo T."/>
            <person name="Currie J."/>
            <person name="Collura K."/>
            <person name="Luo M."/>
            <person name="Yang T."/>
            <person name="Ammiraju J.S.S."/>
            <person name="Engler F."/>
            <person name="Soderlund C."/>
            <person name="Wing R.A."/>
            <person name="Palmer L.E."/>
            <person name="de la Bastide M."/>
            <person name="Spiegel L."/>
            <person name="Nascimento L."/>
            <person name="Zutavern T."/>
            <person name="O'Shaughnessy A."/>
            <person name="Dike S."/>
            <person name="Dedhia N."/>
            <person name="Preston R."/>
            <person name="Balija V."/>
            <person name="McCombie W.R."/>
            <person name="Chow T."/>
            <person name="Chen H."/>
            <person name="Chung M."/>
            <person name="Chen C."/>
            <person name="Shaw J."/>
            <person name="Wu H."/>
            <person name="Hsiao K."/>
            <person name="Chao Y."/>
            <person name="Chu M."/>
            <person name="Cheng C."/>
            <person name="Hour A."/>
            <person name="Lee P."/>
            <person name="Lin S."/>
            <person name="Lin Y."/>
            <person name="Liou J."/>
            <person name="Liu S."/>
            <person name="Hsing Y."/>
            <person name="Raghuvanshi S."/>
            <person name="Mohanty A."/>
            <person name="Bharti A.K."/>
            <person name="Gaur A."/>
            <person name="Gupta V."/>
            <person name="Kumar D."/>
            <person name="Ravi V."/>
            <person name="Vij S."/>
            <person name="Kapur A."/>
            <person name="Khurana P."/>
            <person name="Khurana P."/>
            <person name="Khurana J.P."/>
            <person name="Tyagi A.K."/>
            <person name="Gaikwad K."/>
            <person name="Singh A."/>
            <person name="Dalal V."/>
            <person name="Srivastava S."/>
            <person name="Dixit A."/>
            <person name="Pal A.K."/>
            <person name="Ghazi I.A."/>
            <person name="Yadav M."/>
            <person name="Pandit A."/>
            <person name="Bhargava A."/>
            <person name="Sureshbabu K."/>
            <person name="Batra K."/>
            <person name="Sharma T.R."/>
            <person name="Mohapatra T."/>
            <person name="Singh N.K."/>
            <person name="Messing J."/>
            <person name="Nelson A.B."/>
            <person name="Fuks G."/>
            <person name="Kavchok S."/>
            <person name="Keizer G."/>
            <person name="Linton E."/>
            <person name="Llaca V."/>
            <person name="Song R."/>
            <person name="Tanyolac B."/>
            <person name="Young S."/>
            <person name="Ho-Il K."/>
            <person name="Hahn J.H."/>
            <person name="Sangsakoo G."/>
            <person name="Vanavichit A."/>
            <person name="de Mattos Luiz.A.T."/>
            <person name="Zimmer P.D."/>
            <person name="Malone G."/>
            <person name="Dellagostin O."/>
            <person name="de Oliveira A.C."/>
            <person name="Bevan M."/>
            <person name="Bancroft I."/>
            <person name="Minx P."/>
            <person name="Cordum H."/>
            <person name="Wilson R."/>
            <person name="Cheng Z."/>
            <person name="Jin W."/>
            <person name="Jiang J."/>
            <person name="Leong S.A."/>
            <person name="Iwama H."/>
            <person name="Gojobori T."/>
            <person name="Itoh T."/>
            <person name="Niimura Y."/>
            <person name="Fujii Y."/>
            <person name="Habara T."/>
            <person name="Sakai H."/>
            <person name="Sato Y."/>
            <person name="Wilson G."/>
            <person name="Kumar K."/>
            <person name="McCouch S."/>
            <person name="Juretic N."/>
            <person name="Hoen D."/>
            <person name="Wright S."/>
            <person name="Bruskiewich R."/>
            <person name="Bureau T."/>
            <person name="Miyao A."/>
            <person name="Hirochika H."/>
            <person name="Nishikawa T."/>
            <person name="Kadowaki K."/>
            <person name="Sugiura M."/>
            <person name="Burr B."/>
            <person name="Sasaki T."/>
        </authorList>
    </citation>
    <scope>NUCLEOTIDE SEQUENCE [LARGE SCALE GENOMIC DNA]</scope>
    <source>
        <strain evidence="3">cv. Nipponbare</strain>
    </source>
</reference>
<evidence type="ECO:0000313" key="3">
    <source>
        <dbReference type="Proteomes" id="UP000000763"/>
    </source>
</evidence>
<name>Q654F3_ORYSJ</name>
<evidence type="ECO:0000313" key="2">
    <source>
        <dbReference type="EMBL" id="BAD61675.1"/>
    </source>
</evidence>
<protein>
    <submittedName>
        <fullName evidence="1">Uncharacterized protein</fullName>
    </submittedName>
</protein>
<reference evidence="3" key="4">
    <citation type="journal article" date="2008" name="Nucleic Acids Res.">
        <title>The rice annotation project database (RAP-DB): 2008 update.</title>
        <authorList>
            <consortium name="The rice annotation project (RAP)"/>
        </authorList>
    </citation>
    <scope>GENOME REANNOTATION</scope>
    <source>
        <strain evidence="3">cv. Nipponbare</strain>
    </source>
</reference>
<reference evidence="2" key="1">
    <citation type="submission" date="2001-05" db="EMBL/GenBank/DDBJ databases">
        <title>Oryza sativa nipponbare(GA3) genomic DNA, chromosome 6, PAC clone:P0485D10.</title>
        <authorList>
            <person name="Sasaki T."/>
            <person name="Matsumoto T."/>
            <person name="Yamamoto K."/>
        </authorList>
    </citation>
    <scope>NUCLEOTIDE SEQUENCE</scope>
</reference>
<organism evidence="1 3">
    <name type="scientific">Oryza sativa subsp. japonica</name>
    <name type="common">Rice</name>
    <dbReference type="NCBI Taxonomy" id="39947"/>
    <lineage>
        <taxon>Eukaryota</taxon>
        <taxon>Viridiplantae</taxon>
        <taxon>Streptophyta</taxon>
        <taxon>Embryophyta</taxon>
        <taxon>Tracheophyta</taxon>
        <taxon>Spermatophyta</taxon>
        <taxon>Magnoliopsida</taxon>
        <taxon>Liliopsida</taxon>
        <taxon>Poales</taxon>
        <taxon>Poaceae</taxon>
        <taxon>BOP clade</taxon>
        <taxon>Oryzoideae</taxon>
        <taxon>Oryzeae</taxon>
        <taxon>Oryzinae</taxon>
        <taxon>Oryza</taxon>
        <taxon>Oryza sativa</taxon>
    </lineage>
</organism>
<reference evidence="1" key="2">
    <citation type="submission" date="2002-02" db="EMBL/GenBank/DDBJ databases">
        <title>Oryza sativa nipponbare(GA3) genomic DNA, chromosome 6, BAC clone:OSJNBa0009J19.</title>
        <authorList>
            <person name="Sasaki T."/>
            <person name="Matsumoto T."/>
            <person name="Yamamoto K."/>
        </authorList>
    </citation>
    <scope>NUCLEOTIDE SEQUENCE</scope>
</reference>
<sequence length="159" mass="15465">MCDLPCIFTSIWGGVRGRGVVAVAIWGSKADAGVVLGTVMSTTASVLCGVVRGGGKVRMDATGGGGARVHGEGVIAVVIRGNKGAAVVWGGAAELVVAAAQSGDDQGGSGAQLESAVAAERGGARGGGVSEVERENGVWAGVELGTAMPMVAAVECGRS</sequence>
<proteinExistence type="predicted"/>
<accession>Q654F3</accession>
<evidence type="ECO:0000313" key="1">
    <source>
        <dbReference type="EMBL" id="BAD45812.1"/>
    </source>
</evidence>